<dbReference type="EMBL" id="FQYX01000003">
    <property type="protein sequence ID" value="SHI57993.1"/>
    <property type="molecule type" value="Genomic_DNA"/>
</dbReference>
<keyword evidence="9" id="KW-1185">Reference proteome</keyword>
<feature type="domain" description="RagB/SusD" evidence="6">
    <location>
        <begin position="284"/>
        <end position="592"/>
    </location>
</feature>
<evidence type="ECO:0000256" key="1">
    <source>
        <dbReference type="ARBA" id="ARBA00004442"/>
    </source>
</evidence>
<dbReference type="GO" id="GO:0009279">
    <property type="term" value="C:cell outer membrane"/>
    <property type="evidence" value="ECO:0007669"/>
    <property type="project" value="UniProtKB-SubCell"/>
</dbReference>
<organism evidence="8 9">
    <name type="scientific">Arenibacter nanhaiticus</name>
    <dbReference type="NCBI Taxonomy" id="558155"/>
    <lineage>
        <taxon>Bacteria</taxon>
        <taxon>Pseudomonadati</taxon>
        <taxon>Bacteroidota</taxon>
        <taxon>Flavobacteriia</taxon>
        <taxon>Flavobacteriales</taxon>
        <taxon>Flavobacteriaceae</taxon>
        <taxon>Arenibacter</taxon>
    </lineage>
</organism>
<gene>
    <name evidence="8" type="ORF">SAMN04487911_103138</name>
</gene>
<evidence type="ECO:0000256" key="4">
    <source>
        <dbReference type="ARBA" id="ARBA00023136"/>
    </source>
</evidence>
<feature type="domain" description="SusD-like N-terminal" evidence="7">
    <location>
        <begin position="61"/>
        <end position="211"/>
    </location>
</feature>
<dbReference type="STRING" id="558155.SAMN04487911_103138"/>
<keyword evidence="5" id="KW-0998">Cell outer membrane</keyword>
<dbReference type="Gene3D" id="1.25.40.390">
    <property type="match status" value="1"/>
</dbReference>
<dbReference type="OrthoDB" id="5694214at2"/>
<proteinExistence type="inferred from homology"/>
<dbReference type="Pfam" id="PF14322">
    <property type="entry name" value="SusD-like_3"/>
    <property type="match status" value="1"/>
</dbReference>
<evidence type="ECO:0000313" key="9">
    <source>
        <dbReference type="Proteomes" id="UP000184231"/>
    </source>
</evidence>
<dbReference type="RefSeq" id="WP_084668421.1">
    <property type="nucleotide sequence ID" value="NZ_FQYX01000003.1"/>
</dbReference>
<dbReference type="SUPFAM" id="SSF48452">
    <property type="entry name" value="TPR-like"/>
    <property type="match status" value="1"/>
</dbReference>
<comment type="similarity">
    <text evidence="2">Belongs to the SusD family.</text>
</comment>
<evidence type="ECO:0000256" key="5">
    <source>
        <dbReference type="ARBA" id="ARBA00023237"/>
    </source>
</evidence>
<dbReference type="PROSITE" id="PS51257">
    <property type="entry name" value="PROKAR_LIPOPROTEIN"/>
    <property type="match status" value="1"/>
</dbReference>
<name>A0A1M6CAS5_9FLAO</name>
<keyword evidence="4" id="KW-0472">Membrane</keyword>
<dbReference type="Pfam" id="PF07980">
    <property type="entry name" value="SusD_RagB"/>
    <property type="match status" value="1"/>
</dbReference>
<dbReference type="AlphaFoldDB" id="A0A1M6CAS5"/>
<evidence type="ECO:0000259" key="6">
    <source>
        <dbReference type="Pfam" id="PF07980"/>
    </source>
</evidence>
<evidence type="ECO:0000313" key="8">
    <source>
        <dbReference type="EMBL" id="SHI57993.1"/>
    </source>
</evidence>
<comment type="subcellular location">
    <subcellularLocation>
        <location evidence="1">Cell outer membrane</location>
    </subcellularLocation>
</comment>
<accession>A0A1M6CAS5</accession>
<protein>
    <submittedName>
        <fullName evidence="8">Starch-binding associating with outer membrane</fullName>
    </submittedName>
</protein>
<evidence type="ECO:0000256" key="3">
    <source>
        <dbReference type="ARBA" id="ARBA00022729"/>
    </source>
</evidence>
<keyword evidence="3" id="KW-0732">Signal</keyword>
<dbReference type="InterPro" id="IPR012944">
    <property type="entry name" value="SusD_RagB_dom"/>
</dbReference>
<dbReference type="Proteomes" id="UP000184231">
    <property type="component" value="Unassembled WGS sequence"/>
</dbReference>
<evidence type="ECO:0000256" key="2">
    <source>
        <dbReference type="ARBA" id="ARBA00006275"/>
    </source>
</evidence>
<dbReference type="InterPro" id="IPR011990">
    <property type="entry name" value="TPR-like_helical_dom_sf"/>
</dbReference>
<evidence type="ECO:0000259" key="7">
    <source>
        <dbReference type="Pfam" id="PF14322"/>
    </source>
</evidence>
<dbReference type="InterPro" id="IPR033985">
    <property type="entry name" value="SusD-like_N"/>
</dbReference>
<sequence>MRKINKLIMAMAVMLTISCVDDLERLPLDQLVEETTFTSNTNFKTYAWGFYNIFNPFDLGFINQDWNSDMLVSSNNNNGQNWLHQRITVPASSGDYTAPYSIIRRANIMLRNIDNPALSETQQNHWKSVALFFRSVAYFKLLQKYGGVIWVEEFIGEDSELLQAPRDTRDLVASNILRDLNYAVENINKDGSDDNSVDTDVVNAFLSRFALFEGTWRKYHNLEGGETYLRASATASEAVMTGKSITGTYDELFNSDNLKSNSNVLLYREHVDQVLTHALTSRHRNSAGNWDLTKKAADMYLYKDGTPVGANPDFVSGAMLERDPYTEFRDRDERMLVTVVPPFRVKRNVGGNQRVWEFHDDPKHREFIDIMPNIIGNTTKQLPSSNHTGFFVGTSPHFRDFNEGHGFNVTRTGYKSFKYYDQLNTGRQNNDISDAPVFRLGEVLLNYAEAKFELGEFNQSVADKTISPLRARGGVAPLNIAAIIDDPRRDSSIDPVLWEIRRERAIELMFEGDYRWQDLRRWKKMDYAAEKKLGRWIVAADYNNRLPVDGDAAEGYISYWPTPPAFPDHYYLFPIPSDELLLNSNLEQNPGW</sequence>
<reference evidence="8 9" key="1">
    <citation type="submission" date="2016-11" db="EMBL/GenBank/DDBJ databases">
        <authorList>
            <person name="Jaros S."/>
            <person name="Januszkiewicz K."/>
            <person name="Wedrychowicz H."/>
        </authorList>
    </citation>
    <scope>NUCLEOTIDE SEQUENCE [LARGE SCALE GENOMIC DNA]</scope>
    <source>
        <strain evidence="8 9">CGMCC 1.8863</strain>
    </source>
</reference>